<reference evidence="2 4" key="1">
    <citation type="submission" date="2020-01" db="EMBL/GenBank/DDBJ databases">
        <title>the WGS Modestobacter muralis CPCC 204518.</title>
        <authorList>
            <person name="Jiang Z."/>
        </authorList>
    </citation>
    <scope>NUCLEOTIDE SEQUENCE [LARGE SCALE GENOMIC DNA]</scope>
    <source>
        <strain evidence="2 4">DSM 100205</strain>
    </source>
</reference>
<dbReference type="RefSeq" id="WP_163610648.1">
    <property type="nucleotide sequence ID" value="NZ_JAAGWB010000017.1"/>
</dbReference>
<comment type="caution">
    <text evidence="3">The sequence shown here is derived from an EMBL/GenBank/DDBJ whole genome shotgun (WGS) entry which is preliminary data.</text>
</comment>
<evidence type="ECO:0000313" key="4">
    <source>
        <dbReference type="Proteomes" id="UP000468828"/>
    </source>
</evidence>
<dbReference type="Gene3D" id="3.40.470.10">
    <property type="entry name" value="Uracil-DNA glycosylase-like domain"/>
    <property type="match status" value="1"/>
</dbReference>
<evidence type="ECO:0000313" key="3">
    <source>
        <dbReference type="EMBL" id="NEN50953.1"/>
    </source>
</evidence>
<dbReference type="Proteomes" id="UP000468828">
    <property type="component" value="Unassembled WGS sequence"/>
</dbReference>
<keyword evidence="4" id="KW-1185">Reference proteome</keyword>
<name>A0A6P0H736_9ACTN</name>
<dbReference type="Pfam" id="PF03167">
    <property type="entry name" value="UDG"/>
    <property type="match status" value="1"/>
</dbReference>
<dbReference type="Proteomes" id="UP000471152">
    <property type="component" value="Unassembled WGS sequence"/>
</dbReference>
<evidence type="ECO:0000313" key="2">
    <source>
        <dbReference type="EMBL" id="NEK94185.1"/>
    </source>
</evidence>
<gene>
    <name evidence="3" type="ORF">G3R41_08365</name>
    <name evidence="2" type="ORF">GCU67_08360</name>
</gene>
<dbReference type="EMBL" id="JAAGWH010000017">
    <property type="protein sequence ID" value="NEK94185.1"/>
    <property type="molecule type" value="Genomic_DNA"/>
</dbReference>
<organism evidence="3 5">
    <name type="scientific">Modestobacter muralis</name>
    <dbReference type="NCBI Taxonomy" id="1608614"/>
    <lineage>
        <taxon>Bacteria</taxon>
        <taxon>Bacillati</taxon>
        <taxon>Actinomycetota</taxon>
        <taxon>Actinomycetes</taxon>
        <taxon>Geodermatophilales</taxon>
        <taxon>Geodermatophilaceae</taxon>
        <taxon>Modestobacter</taxon>
    </lineage>
</organism>
<dbReference type="EMBL" id="JAAGWB010000017">
    <property type="protein sequence ID" value="NEN50953.1"/>
    <property type="molecule type" value="Genomic_DNA"/>
</dbReference>
<accession>A0A6P0H736</accession>
<proteinExistence type="predicted"/>
<sequence>MTDVINDLAAEAAAAFDGGVAYTYAAQDALTARILVVEEGGLAFPRGNDIGGPDDVSAGTWSGILEGAGFEPGMYSWWNAIPCGLDRQPTADDKARGRKYLTRVIALHPDLEVVLAIGTVAHQVVDAAGPRARVLKTRSPMRANAARREEIRAMFERARLDAYPVGLHRDE</sequence>
<dbReference type="InterPro" id="IPR005122">
    <property type="entry name" value="Uracil-DNA_glycosylase-like"/>
</dbReference>
<protein>
    <recommendedName>
        <fullName evidence="1">Uracil-DNA glycosylase-like domain-containing protein</fullName>
    </recommendedName>
</protein>
<dbReference type="InterPro" id="IPR036895">
    <property type="entry name" value="Uracil-DNA_glycosylase-like_sf"/>
</dbReference>
<evidence type="ECO:0000313" key="5">
    <source>
        <dbReference type="Proteomes" id="UP000471152"/>
    </source>
</evidence>
<evidence type="ECO:0000259" key="1">
    <source>
        <dbReference type="Pfam" id="PF03167"/>
    </source>
</evidence>
<feature type="domain" description="Uracil-DNA glycosylase-like" evidence="1">
    <location>
        <begin position="64"/>
        <end position="158"/>
    </location>
</feature>
<reference evidence="3 5" key="2">
    <citation type="submission" date="2020-02" db="EMBL/GenBank/DDBJ databases">
        <title>The WGS of Modestobacter muralis DSM 100205.</title>
        <authorList>
            <person name="Jiang Z."/>
        </authorList>
    </citation>
    <scope>NUCLEOTIDE SEQUENCE [LARGE SCALE GENOMIC DNA]</scope>
    <source>
        <strain evidence="3 5">DSM 100205</strain>
    </source>
</reference>
<dbReference type="AlphaFoldDB" id="A0A6P0H736"/>
<dbReference type="SUPFAM" id="SSF52141">
    <property type="entry name" value="Uracil-DNA glycosylase-like"/>
    <property type="match status" value="1"/>
</dbReference>